<dbReference type="EMBL" id="QVMU01000016">
    <property type="protein sequence ID" value="RJX69359.1"/>
    <property type="molecule type" value="Genomic_DNA"/>
</dbReference>
<reference evidence="1 2" key="1">
    <citation type="submission" date="2018-08" db="EMBL/GenBank/DDBJ databases">
        <title>Vibrio isolated from the Eastern China Marginal Seas.</title>
        <authorList>
            <person name="Li Y."/>
        </authorList>
    </citation>
    <scope>NUCLEOTIDE SEQUENCE [LARGE SCALE GENOMIC DNA]</scope>
    <source>
        <strain evidence="1 2">BEI233</strain>
    </source>
</reference>
<dbReference type="OrthoDB" id="9128325at2"/>
<comment type="caution">
    <text evidence="1">The sequence shown here is derived from an EMBL/GenBank/DDBJ whole genome shotgun (WGS) entry which is preliminary data.</text>
</comment>
<organism evidence="1 2">
    <name type="scientific">Vibrio sinensis</name>
    <dbReference type="NCBI Taxonomy" id="2302434"/>
    <lineage>
        <taxon>Bacteria</taxon>
        <taxon>Pseudomonadati</taxon>
        <taxon>Pseudomonadota</taxon>
        <taxon>Gammaproteobacteria</taxon>
        <taxon>Vibrionales</taxon>
        <taxon>Vibrionaceae</taxon>
        <taxon>Vibrio</taxon>
    </lineage>
</organism>
<evidence type="ECO:0000313" key="1">
    <source>
        <dbReference type="EMBL" id="RJX69359.1"/>
    </source>
</evidence>
<dbReference type="RefSeq" id="WP_120032903.1">
    <property type="nucleotide sequence ID" value="NZ_QVMU01000016.1"/>
</dbReference>
<proteinExistence type="predicted"/>
<name>A0A3A6QFT9_9VIBR</name>
<protein>
    <recommendedName>
        <fullName evidence="3">IS1 family transposase</fullName>
    </recommendedName>
</protein>
<evidence type="ECO:0008006" key="3">
    <source>
        <dbReference type="Google" id="ProtNLM"/>
    </source>
</evidence>
<accession>A0A3A6QFT9</accession>
<evidence type="ECO:0000313" key="2">
    <source>
        <dbReference type="Proteomes" id="UP000273252"/>
    </source>
</evidence>
<keyword evidence="2" id="KW-1185">Reference proteome</keyword>
<dbReference type="Proteomes" id="UP000273252">
    <property type="component" value="Unassembled WGS sequence"/>
</dbReference>
<sequence length="509" mass="58284">MSFRQEYNGCKTYGCSNSGEPDFAHYSLSNRLGYPAWHCELCGAYPPELLNPPILSLAEQIQQRQFEPYFHCDNQRCDCQRCDYQSHATWLRYGKTATGSQRVQCRECHKVKALPNPAAITTTLQPLLDALLSGVKPNHLQRQLGLSSKIFNQRLKQLATLLTQFTRLHEQQHWQAPSPITLQTRSHIQYCRSGLQRQQRSQKQSHAHVWTLATVDASTGYVYLISDNALYPIDIADKEHHSSASHPGIQGTHWLENSRYAQVHQEPDFSDEPDVLARAEKTYTKILARSQFDQLGYCLSIHASLGEGTLLRPVYAAHAHMQNLHQWLPSHTDINLLLEHESFLRGAAMTAFSHSINHGTTSLYYWHLSCANSQSNAQSDLGRSMSWWNERWHQIELLRHNKQWQVGIGLLTPHKPKSIKAIYALFPNTLDGCHTFWQGFNGWLSPDVATRMSIGKVHLWQQVYRYLYNAKLMKNKRNTLVYSPIDTSSINNLVQCLNDSMIESKSSAF</sequence>
<dbReference type="AlphaFoldDB" id="A0A3A6QFT9"/>
<gene>
    <name evidence="1" type="ORF">DZ860_15350</name>
</gene>